<dbReference type="EMBL" id="CADCTN010000193">
    <property type="protein sequence ID" value="CAA9263660.1"/>
    <property type="molecule type" value="Genomic_DNA"/>
</dbReference>
<protein>
    <submittedName>
        <fullName evidence="2">Uncharacterized protein</fullName>
    </submittedName>
</protein>
<evidence type="ECO:0000313" key="2">
    <source>
        <dbReference type="EMBL" id="CAA9263660.1"/>
    </source>
</evidence>
<reference evidence="2" key="1">
    <citation type="submission" date="2020-02" db="EMBL/GenBank/DDBJ databases">
        <authorList>
            <person name="Meier V. D."/>
        </authorList>
    </citation>
    <scope>NUCLEOTIDE SEQUENCE</scope>
    <source>
        <strain evidence="2">AVDCRST_MAG52</strain>
    </source>
</reference>
<feature type="region of interest" description="Disordered" evidence="1">
    <location>
        <begin position="1"/>
        <end position="98"/>
    </location>
</feature>
<sequence>DAGAGRRSARLGRLPGRLDHLGHRDEIRAAPRRIRPRWLHAAGGGRSPPAPRHGRPRLGRRHNRDVPGHLRGGRLRHAAHGDRRRGRRRRARRGGGPV</sequence>
<name>A0A6J4J0E0_9ACTN</name>
<proteinExistence type="predicted"/>
<feature type="non-terminal residue" evidence="2">
    <location>
        <position position="1"/>
    </location>
</feature>
<feature type="compositionally biased region" description="Basic residues" evidence="1">
    <location>
        <begin position="52"/>
        <end position="63"/>
    </location>
</feature>
<evidence type="ECO:0000256" key="1">
    <source>
        <dbReference type="SAM" id="MobiDB-lite"/>
    </source>
</evidence>
<feature type="non-terminal residue" evidence="2">
    <location>
        <position position="98"/>
    </location>
</feature>
<feature type="compositionally biased region" description="Low complexity" evidence="1">
    <location>
        <begin position="1"/>
        <end position="15"/>
    </location>
</feature>
<gene>
    <name evidence="2" type="ORF">AVDCRST_MAG52-2740</name>
</gene>
<feature type="compositionally biased region" description="Basic residues" evidence="1">
    <location>
        <begin position="71"/>
        <end position="98"/>
    </location>
</feature>
<dbReference type="AlphaFoldDB" id="A0A6J4J0E0"/>
<organism evidence="2">
    <name type="scientific">uncultured Blastococcus sp</name>
    <dbReference type="NCBI Taxonomy" id="217144"/>
    <lineage>
        <taxon>Bacteria</taxon>
        <taxon>Bacillati</taxon>
        <taxon>Actinomycetota</taxon>
        <taxon>Actinomycetes</taxon>
        <taxon>Geodermatophilales</taxon>
        <taxon>Geodermatophilaceae</taxon>
        <taxon>Blastococcus</taxon>
        <taxon>environmental samples</taxon>
    </lineage>
</organism>
<accession>A0A6J4J0E0</accession>
<feature type="compositionally biased region" description="Basic and acidic residues" evidence="1">
    <location>
        <begin position="16"/>
        <end position="29"/>
    </location>
</feature>